<protein>
    <recommendedName>
        <fullName evidence="9">AAA+ ATPase domain-containing protein</fullName>
    </recommendedName>
</protein>
<keyword evidence="3" id="KW-0677">Repeat</keyword>
<gene>
    <name evidence="10" type="ORF">QN277_016476</name>
</gene>
<feature type="region of interest" description="Disordered" evidence="8">
    <location>
        <begin position="1296"/>
        <end position="1336"/>
    </location>
</feature>
<dbReference type="InterPro" id="IPR027417">
    <property type="entry name" value="P-loop_NTPase"/>
</dbReference>
<dbReference type="InterPro" id="IPR003593">
    <property type="entry name" value="AAA+_ATPase"/>
</dbReference>
<dbReference type="SUPFAM" id="SSF52540">
    <property type="entry name" value="P-loop containing nucleoside triphosphate hydrolases"/>
    <property type="match status" value="1"/>
</dbReference>
<feature type="domain" description="AAA+ ATPase" evidence="9">
    <location>
        <begin position="170"/>
        <end position="322"/>
    </location>
</feature>
<evidence type="ECO:0000256" key="6">
    <source>
        <dbReference type="ARBA" id="ARBA00022840"/>
    </source>
</evidence>
<dbReference type="InterPro" id="IPR042197">
    <property type="entry name" value="Apaf_helical"/>
</dbReference>
<dbReference type="PANTHER" id="PTHR33463:SF105">
    <property type="entry name" value="AND NB-ARC DOMAIN DISEASE RESISTANCE PROTEIN, PUTATIVE-RELATED"/>
    <property type="match status" value="1"/>
</dbReference>
<evidence type="ECO:0000256" key="2">
    <source>
        <dbReference type="ARBA" id="ARBA00022614"/>
    </source>
</evidence>
<proteinExistence type="inferred from homology"/>
<sequence length="1621" mass="184788">MDTVVSIATTILQKLVDEAILQASYPFRFNKYVKELETEKENLQSKIQEVQDRAKDAKKKTHKVVGKVEEWLNNADFLMAEVVVLQEKTKKRNKTSCLKHCPNLINRYNLAKQLEEKTKDITTHNQVQFSEFSRLVTLVGMNYFPSQDFVHFDSRKVAYDRLLRALKDDGINMIGLYGMGGSGKTTLVREVGREAENFFDKVLFVVVSNTYDVRKIQSKIANQLSFELKEEEKLERARRLFMRLTSGERFLIILDDVWEKLDFMDIGIPTANNQMACTTVITTRNFHVCELMSCQKVIHLEVLNEDESWDLFQKHAGLLDDLSNNLKDMAQNITKVCDGLPIAIEAVAKTLKNKPYHKWDEALKILRNPSWIDIEERLKSTYGCLRLSYDNLDNEVVKSLFLLCSMYPEDYEIPIFELTIIGLGLGLVGEIPSYWARTRLINEAITKLVGSCLLLKLEDGNHIKMHDLVRDVALWIAQKKDKLIMGQIKEDTIMKAHEIRYLWLEEVDNCPNKLNCSELEFLHISMYSEPYVTIPNDFFNGMENLRVLSLANPTDLEDLAFQWPISFNLLSNLCCLMLYCWVLGDISFIGSLERLESLKIWDCSFDELPKCIVQQQKLRLLDLRSCKIQRSPFEVIGRCSQLEVLYFCGNSGTDWEDQNNNSAKFFDKISTNASALESYCIHFGNQDEEFGLHKSLWYCNSSVNSFVARSLYVEDFDNCISIATSKDMMRRAKTLSLRGIPRSWKNIIPDLWQTIGGGMNELTHLAIHDSDGIECVMGHANNIGQVGIISNLTSLTLSQVKRLKTLYSGQPPQGLFANLENIYIESCDSLEHILTEDVKEIVGESEHQNYENVFPRLKSLSTFSCKQLEYLVPISFAKSLAHLEDLHVGGNDKLRSVFGQSLNGDLKINRPQIIEFSALELLVLGEMPNITSICPENYHPTWPSLKTLKLQNCPQLNIKSINHWVASGGLKWEDIQMSSEELAKVVVAPLKTLRLLSLHNDEIEVVFDVEQLPVNEKQVNLSLRDVRFGELLQLRHIWRGPKSSLLLQHLDLLQLKSCRYLKEVFPSSILKSLPHLKALYIEDCNELEEIIEEDDQNVSNSDQLVYPRLASIYIKRCRNLKRVFPNSSSCQKIPNLRVLSIENASGLEQVFGHEQLDTTNTYEVITPALEYVFLWNLPSLTAIAPSIALQTVEYIVVQQCPKLSLTSSVTPQELLKQLCKGYLDERYPLKAGMEDLIKSMDDASRECIQQIVCQETKSQIDDQKLKFTASPNLTDSVEGRVEECNTSKNVQIFTPLSHSKPESSTKDIEGNIEGYSPSSNTEIITPSTESKSTSSLPGILVTSSPNTVSHIQSQIKLNSRKSDVEKDGKATPMINLQDLKDDDLIRLLESMEDDYGGKSPILYVPTIATTKDELVAKALADLEDSLKMPLKDIATSDANSLRLQTALNFLSRLSLEDGALSHGVMAVIKSMHNDLPNILSSFKQAFTTVNKFTVLEERDKSIKDELSQRKEVAIAVVLKMSETQKFIDEAQEKEARLKEQISLLEKQRKDCEAELLSLQEQKRKYIAETVEFKKDIETVRKVKSEMVEDQRNARQQLFEVEYKWSILSSQFEQETANRNLS</sequence>
<dbReference type="Gene3D" id="3.80.10.10">
    <property type="entry name" value="Ribonuclease Inhibitor"/>
    <property type="match status" value="3"/>
</dbReference>
<evidence type="ECO:0000256" key="1">
    <source>
        <dbReference type="ARBA" id="ARBA00008894"/>
    </source>
</evidence>
<evidence type="ECO:0000256" key="8">
    <source>
        <dbReference type="SAM" id="MobiDB-lite"/>
    </source>
</evidence>
<feature type="compositionally biased region" description="Polar residues" evidence="8">
    <location>
        <begin position="1316"/>
        <end position="1336"/>
    </location>
</feature>
<dbReference type="PRINTS" id="PR00364">
    <property type="entry name" value="DISEASERSIST"/>
</dbReference>
<evidence type="ECO:0000256" key="5">
    <source>
        <dbReference type="ARBA" id="ARBA00022821"/>
    </source>
</evidence>
<evidence type="ECO:0000259" key="9">
    <source>
        <dbReference type="SMART" id="SM00382"/>
    </source>
</evidence>
<dbReference type="InterPro" id="IPR002182">
    <property type="entry name" value="NB-ARC"/>
</dbReference>
<organism evidence="10 11">
    <name type="scientific">Acacia crassicarpa</name>
    <name type="common">northern wattle</name>
    <dbReference type="NCBI Taxonomy" id="499986"/>
    <lineage>
        <taxon>Eukaryota</taxon>
        <taxon>Viridiplantae</taxon>
        <taxon>Streptophyta</taxon>
        <taxon>Embryophyta</taxon>
        <taxon>Tracheophyta</taxon>
        <taxon>Spermatophyta</taxon>
        <taxon>Magnoliopsida</taxon>
        <taxon>eudicotyledons</taxon>
        <taxon>Gunneridae</taxon>
        <taxon>Pentapetalae</taxon>
        <taxon>rosids</taxon>
        <taxon>fabids</taxon>
        <taxon>Fabales</taxon>
        <taxon>Fabaceae</taxon>
        <taxon>Caesalpinioideae</taxon>
        <taxon>mimosoid clade</taxon>
        <taxon>Acacieae</taxon>
        <taxon>Acacia</taxon>
    </lineage>
</organism>
<dbReference type="EMBL" id="JAWXYG010000003">
    <property type="protein sequence ID" value="KAK4278656.1"/>
    <property type="molecule type" value="Genomic_DNA"/>
</dbReference>
<dbReference type="PANTHER" id="PTHR33463">
    <property type="entry name" value="NB-ARC DOMAIN-CONTAINING PROTEIN-RELATED"/>
    <property type="match status" value="1"/>
</dbReference>
<dbReference type="Pfam" id="PF00931">
    <property type="entry name" value="NB-ARC"/>
    <property type="match status" value="1"/>
</dbReference>
<keyword evidence="7" id="KW-0175">Coiled coil</keyword>
<comment type="caution">
    <text evidence="10">The sequence shown here is derived from an EMBL/GenBank/DDBJ whole genome shotgun (WGS) entry which is preliminary data.</text>
</comment>
<evidence type="ECO:0000313" key="10">
    <source>
        <dbReference type="EMBL" id="KAK4278656.1"/>
    </source>
</evidence>
<dbReference type="Gene3D" id="3.40.50.300">
    <property type="entry name" value="P-loop containing nucleotide triphosphate hydrolases"/>
    <property type="match status" value="1"/>
</dbReference>
<evidence type="ECO:0000256" key="4">
    <source>
        <dbReference type="ARBA" id="ARBA00022741"/>
    </source>
</evidence>
<comment type="similarity">
    <text evidence="1">Belongs to the disease resistance NB-LRR family.</text>
</comment>
<feature type="compositionally biased region" description="Basic and acidic residues" evidence="8">
    <location>
        <begin position="1299"/>
        <end position="1309"/>
    </location>
</feature>
<dbReference type="InterPro" id="IPR036388">
    <property type="entry name" value="WH-like_DNA-bd_sf"/>
</dbReference>
<feature type="coiled-coil region" evidence="7">
    <location>
        <begin position="29"/>
        <end position="88"/>
    </location>
</feature>
<evidence type="ECO:0000256" key="3">
    <source>
        <dbReference type="ARBA" id="ARBA00022737"/>
    </source>
</evidence>
<dbReference type="InterPro" id="IPR050905">
    <property type="entry name" value="Plant_NBS-LRR"/>
</dbReference>
<feature type="coiled-coil region" evidence="7">
    <location>
        <begin position="1520"/>
        <end position="1568"/>
    </location>
</feature>
<dbReference type="GO" id="GO:0005524">
    <property type="term" value="F:ATP binding"/>
    <property type="evidence" value="ECO:0007669"/>
    <property type="project" value="UniProtKB-KW"/>
</dbReference>
<dbReference type="GO" id="GO:0006952">
    <property type="term" value="P:defense response"/>
    <property type="evidence" value="ECO:0007669"/>
    <property type="project" value="UniProtKB-KW"/>
</dbReference>
<dbReference type="InterPro" id="IPR057135">
    <property type="entry name" value="At4g27190-like_LRR"/>
</dbReference>
<dbReference type="SUPFAM" id="SSF52047">
    <property type="entry name" value="RNI-like"/>
    <property type="match status" value="1"/>
</dbReference>
<dbReference type="Gene3D" id="1.10.10.10">
    <property type="entry name" value="Winged helix-like DNA-binding domain superfamily/Winged helix DNA-binding domain"/>
    <property type="match status" value="1"/>
</dbReference>
<keyword evidence="11" id="KW-1185">Reference proteome</keyword>
<dbReference type="GO" id="GO:0043531">
    <property type="term" value="F:ADP binding"/>
    <property type="evidence" value="ECO:0007669"/>
    <property type="project" value="InterPro"/>
</dbReference>
<accession>A0AAE1MWQ9</accession>
<keyword evidence="4" id="KW-0547">Nucleotide-binding</keyword>
<name>A0AAE1MWQ9_9FABA</name>
<evidence type="ECO:0000256" key="7">
    <source>
        <dbReference type="SAM" id="Coils"/>
    </source>
</evidence>
<dbReference type="FunFam" id="3.40.50.300:FF:001091">
    <property type="entry name" value="Probable disease resistance protein At1g61300"/>
    <property type="match status" value="1"/>
</dbReference>
<dbReference type="SMART" id="SM00382">
    <property type="entry name" value="AAA"/>
    <property type="match status" value="1"/>
</dbReference>
<keyword evidence="2" id="KW-0433">Leucine-rich repeat</keyword>
<reference evidence="10" key="1">
    <citation type="submission" date="2023-10" db="EMBL/GenBank/DDBJ databases">
        <title>Chromosome-level genome of the transformable northern wattle, Acacia crassicarpa.</title>
        <authorList>
            <person name="Massaro I."/>
            <person name="Sinha N.R."/>
            <person name="Poethig S."/>
            <person name="Leichty A.R."/>
        </authorList>
    </citation>
    <scope>NUCLEOTIDE SEQUENCE</scope>
    <source>
        <strain evidence="10">Acra3RX</strain>
        <tissue evidence="10">Leaf</tissue>
    </source>
</reference>
<dbReference type="Proteomes" id="UP001293593">
    <property type="component" value="Unassembled WGS sequence"/>
</dbReference>
<keyword evidence="6" id="KW-0067">ATP-binding</keyword>
<dbReference type="Gene3D" id="1.10.8.430">
    <property type="entry name" value="Helical domain of apoptotic protease-activating factors"/>
    <property type="match status" value="1"/>
</dbReference>
<evidence type="ECO:0000313" key="11">
    <source>
        <dbReference type="Proteomes" id="UP001293593"/>
    </source>
</evidence>
<keyword evidence="5" id="KW-0611">Plant defense</keyword>
<dbReference type="Pfam" id="PF23247">
    <property type="entry name" value="LRR_RPS2"/>
    <property type="match status" value="3"/>
</dbReference>
<dbReference type="SUPFAM" id="SSF52058">
    <property type="entry name" value="L domain-like"/>
    <property type="match status" value="1"/>
</dbReference>
<dbReference type="InterPro" id="IPR032675">
    <property type="entry name" value="LRR_dom_sf"/>
</dbReference>